<organism evidence="3 4">
    <name type="scientific">Metabacillus niabensis</name>
    <dbReference type="NCBI Taxonomy" id="324854"/>
    <lineage>
        <taxon>Bacteria</taxon>
        <taxon>Bacillati</taxon>
        <taxon>Bacillota</taxon>
        <taxon>Bacilli</taxon>
        <taxon>Bacillales</taxon>
        <taxon>Bacillaceae</taxon>
        <taxon>Metabacillus</taxon>
    </lineage>
</organism>
<evidence type="ECO:0000256" key="1">
    <source>
        <dbReference type="ARBA" id="ARBA00005254"/>
    </source>
</evidence>
<accession>A0ABT9YWA8</accession>
<dbReference type="SUPFAM" id="SSF52096">
    <property type="entry name" value="ClpP/crotonase"/>
    <property type="match status" value="1"/>
</dbReference>
<feature type="transmembrane region" description="Helical" evidence="2">
    <location>
        <begin position="129"/>
        <end position="148"/>
    </location>
</feature>
<dbReference type="Pfam" id="PF00378">
    <property type="entry name" value="ECH_1"/>
    <property type="match status" value="1"/>
</dbReference>
<proteinExistence type="inferred from homology"/>
<dbReference type="Proteomes" id="UP001232245">
    <property type="component" value="Unassembled WGS sequence"/>
</dbReference>
<dbReference type="InterPro" id="IPR001753">
    <property type="entry name" value="Enoyl-CoA_hydra/iso"/>
</dbReference>
<evidence type="ECO:0000313" key="3">
    <source>
        <dbReference type="EMBL" id="MDQ0224277.1"/>
    </source>
</evidence>
<dbReference type="Gene3D" id="1.10.12.10">
    <property type="entry name" value="Lyase 2-enoyl-coa Hydratase, Chain A, domain 2"/>
    <property type="match status" value="1"/>
</dbReference>
<evidence type="ECO:0000313" key="4">
    <source>
        <dbReference type="Proteomes" id="UP001232245"/>
    </source>
</evidence>
<dbReference type="CDD" id="cd06558">
    <property type="entry name" value="crotonase-like"/>
    <property type="match status" value="1"/>
</dbReference>
<sequence>MNYETIELVKDGDAATLLLSRVNALNAMNVQMLQELESALKEVASSNIHILCIAGKGRSFSAGGDIKTMLSSSDNTNYHSIMDTIKSIITTLYTMPAITVSFIHGVAAGLGFSFALACDYVKLEKNARVAMNFINIGLIPDGGGHFFLKKRIGEHRAKQLIWSGEIVNSEKAYKLGLVDDLYEGDPIEQIQQAKIQLRTRPIQAMIASKMIYCKQEEQALREILEAETSKQFAMRQTEDHKEGVAAFIEKRNPQFFGR</sequence>
<dbReference type="InterPro" id="IPR029045">
    <property type="entry name" value="ClpP/crotonase-like_dom_sf"/>
</dbReference>
<protein>
    <submittedName>
        <fullName evidence="3">Enoyl-CoA hydratase/carnithine racemase</fullName>
    </submittedName>
</protein>
<keyword evidence="4" id="KW-1185">Reference proteome</keyword>
<dbReference type="RefSeq" id="WP_174880046.1">
    <property type="nucleotide sequence ID" value="NZ_CADEPK010000092.1"/>
</dbReference>
<dbReference type="Gene3D" id="3.90.226.10">
    <property type="entry name" value="2-enoyl-CoA Hydratase, Chain A, domain 1"/>
    <property type="match status" value="1"/>
</dbReference>
<feature type="transmembrane region" description="Helical" evidence="2">
    <location>
        <begin position="92"/>
        <end position="117"/>
    </location>
</feature>
<evidence type="ECO:0000256" key="2">
    <source>
        <dbReference type="SAM" id="Phobius"/>
    </source>
</evidence>
<dbReference type="InterPro" id="IPR014748">
    <property type="entry name" value="Enoyl-CoA_hydra_C"/>
</dbReference>
<keyword evidence="2" id="KW-0812">Transmembrane</keyword>
<reference evidence="3 4" key="1">
    <citation type="submission" date="2023-07" db="EMBL/GenBank/DDBJ databases">
        <title>Genomic Encyclopedia of Type Strains, Phase IV (KMG-IV): sequencing the most valuable type-strain genomes for metagenomic binning, comparative biology and taxonomic classification.</title>
        <authorList>
            <person name="Goeker M."/>
        </authorList>
    </citation>
    <scope>NUCLEOTIDE SEQUENCE [LARGE SCALE GENOMIC DNA]</scope>
    <source>
        <strain evidence="3 4">DSM 17723</strain>
    </source>
</reference>
<dbReference type="NCBIfam" id="NF005804">
    <property type="entry name" value="PRK07659.1"/>
    <property type="match status" value="1"/>
</dbReference>
<keyword evidence="2" id="KW-1133">Transmembrane helix</keyword>
<comment type="similarity">
    <text evidence="1">Belongs to the enoyl-CoA hydratase/isomerase family.</text>
</comment>
<gene>
    <name evidence="3" type="ORF">J2S02_000599</name>
</gene>
<keyword evidence="2" id="KW-0472">Membrane</keyword>
<name>A0ABT9YWA8_9BACI</name>
<dbReference type="EMBL" id="JAUSTZ010000001">
    <property type="protein sequence ID" value="MDQ0224277.1"/>
    <property type="molecule type" value="Genomic_DNA"/>
</dbReference>
<comment type="caution">
    <text evidence="3">The sequence shown here is derived from an EMBL/GenBank/DDBJ whole genome shotgun (WGS) entry which is preliminary data.</text>
</comment>
<dbReference type="PANTHER" id="PTHR43459">
    <property type="entry name" value="ENOYL-COA HYDRATASE"/>
    <property type="match status" value="1"/>
</dbReference>
<dbReference type="PANTHER" id="PTHR43459:SF1">
    <property type="entry name" value="EG:BACN32G11.4 PROTEIN"/>
    <property type="match status" value="1"/>
</dbReference>